<protein>
    <submittedName>
        <fullName evidence="2">DinB superfamily protein</fullName>
    </submittedName>
</protein>
<accession>A0A0U9HBY1</accession>
<dbReference type="Proteomes" id="UP000052946">
    <property type="component" value="Unassembled WGS sequence"/>
</dbReference>
<evidence type="ECO:0000313" key="2">
    <source>
        <dbReference type="EMBL" id="GAQ17620.1"/>
    </source>
</evidence>
<dbReference type="RefSeq" id="WP_058949921.1">
    <property type="nucleotide sequence ID" value="NZ_BBXV01000017.1"/>
</dbReference>
<comment type="caution">
    <text evidence="2">The sequence shown here is derived from an EMBL/GenBank/DDBJ whole genome shotgun (WGS) entry which is preliminary data.</text>
</comment>
<dbReference type="Gene3D" id="1.20.120.450">
    <property type="entry name" value="dinb family like domain"/>
    <property type="match status" value="1"/>
</dbReference>
<gene>
    <name evidence="2" type="ORF">OPHB3_1545</name>
</gene>
<name>A0A0U9HBY1_9BACI</name>
<reference evidence="2 3" key="2">
    <citation type="journal article" date="2016" name="Genome Announc.">
        <title>Draft Genome Sequence of Oceanobacillus picturae Heshi-B3, Isolated from Fermented Rice Bran in a Traditional Japanese Seafood Dish.</title>
        <authorList>
            <person name="Akuzawa S."/>
            <person name="Nagaoka J."/>
            <person name="Kanekatsu M."/>
            <person name="Kanesaki Y."/>
            <person name="Suzuki T."/>
        </authorList>
    </citation>
    <scope>NUCLEOTIDE SEQUENCE [LARGE SCALE GENOMIC DNA]</scope>
    <source>
        <strain evidence="2 3">Heshi-B3</strain>
    </source>
</reference>
<dbReference type="SUPFAM" id="SSF109854">
    <property type="entry name" value="DinB/YfiT-like putative metalloenzymes"/>
    <property type="match status" value="1"/>
</dbReference>
<reference evidence="3" key="1">
    <citation type="submission" date="2015-07" db="EMBL/GenBank/DDBJ databases">
        <title>Draft Genome Sequence of Oceanobacillus picturae Heshi-B3 that Was Isolated from Fermented Rice Bran with Aging Salted Mackerel, Which Was Named Heshiko as Traditional Fermented Seafood in Japan.</title>
        <authorList>
            <person name="Akuzawa S."/>
            <person name="Nakagawa J."/>
            <person name="Kanekatsu T."/>
            <person name="Kanesaki Y."/>
            <person name="Suzuki T."/>
        </authorList>
    </citation>
    <scope>NUCLEOTIDE SEQUENCE [LARGE SCALE GENOMIC DNA]</scope>
    <source>
        <strain evidence="3">Heshi-B3</strain>
    </source>
</reference>
<evidence type="ECO:0000313" key="3">
    <source>
        <dbReference type="Proteomes" id="UP000052946"/>
    </source>
</evidence>
<sequence>MSEQFDLTRSALLGFIENIDEKKADVQPEYFNNTIRWHIGHVLVTPESLLFGFPNHSENLPKSFNDLFGTGTKPADWQNTPPSISELVTELEQQRSRIKNLTDDFFQQDLPYTLPFGNFKTYGDVYEMILQHENEHLGKIKAMKQVVDKL</sequence>
<feature type="domain" description="DinB-like" evidence="1">
    <location>
        <begin position="4"/>
        <end position="138"/>
    </location>
</feature>
<dbReference type="AlphaFoldDB" id="A0A0U9HBY1"/>
<dbReference type="Pfam" id="PF12867">
    <property type="entry name" value="DinB_2"/>
    <property type="match status" value="1"/>
</dbReference>
<organism evidence="2 3">
    <name type="scientific">Oceanobacillus picturae</name>
    <dbReference type="NCBI Taxonomy" id="171693"/>
    <lineage>
        <taxon>Bacteria</taxon>
        <taxon>Bacillati</taxon>
        <taxon>Bacillota</taxon>
        <taxon>Bacilli</taxon>
        <taxon>Bacillales</taxon>
        <taxon>Bacillaceae</taxon>
        <taxon>Oceanobacillus</taxon>
    </lineage>
</organism>
<dbReference type="InterPro" id="IPR024775">
    <property type="entry name" value="DinB-like"/>
</dbReference>
<proteinExistence type="predicted"/>
<dbReference type="EMBL" id="BBXV01000017">
    <property type="protein sequence ID" value="GAQ17620.1"/>
    <property type="molecule type" value="Genomic_DNA"/>
</dbReference>
<dbReference type="OrthoDB" id="4295522at2"/>
<evidence type="ECO:0000259" key="1">
    <source>
        <dbReference type="Pfam" id="PF12867"/>
    </source>
</evidence>
<dbReference type="InterPro" id="IPR034660">
    <property type="entry name" value="DinB/YfiT-like"/>
</dbReference>